<dbReference type="InterPro" id="IPR053521">
    <property type="entry name" value="McjB-like"/>
</dbReference>
<accession>A0A2D0AMD6</accession>
<protein>
    <recommendedName>
        <fullName evidence="1">Microcin J25-processing protein McjB C-terminal domain-containing protein</fullName>
    </recommendedName>
</protein>
<comment type="caution">
    <text evidence="2">The sequence shown here is derived from an EMBL/GenBank/DDBJ whole genome shotgun (WGS) entry which is preliminary data.</text>
</comment>
<dbReference type="OrthoDB" id="119963at2"/>
<evidence type="ECO:0000259" key="1">
    <source>
        <dbReference type="Pfam" id="PF13471"/>
    </source>
</evidence>
<dbReference type="Pfam" id="PF13471">
    <property type="entry name" value="Transglut_core3"/>
    <property type="match status" value="1"/>
</dbReference>
<sequence length="216" mass="23723">MAWTLAPGVGFCIAGEELIFLDLRADRYLALRGDQRAAFERLRARAPNDSDAMTGLVATGLFVRSDEENQLNPVDIAVPTADLGKRRRGSPPMRMAASAARYLYWARRAQAPDRLAATVANLSRQKRAEAGRADADAIAEMAADYALARTLIPIAPRCLIDSLALFRLLLRRNLAPTMVFGVRPAPFAAHCWLQSSERVLTGSVDDAHNFTPIFML</sequence>
<proteinExistence type="predicted"/>
<dbReference type="EMBL" id="NISJ01000009">
    <property type="protein sequence ID" value="OWQ94309.1"/>
    <property type="molecule type" value="Genomic_DNA"/>
</dbReference>
<keyword evidence="3" id="KW-1185">Reference proteome</keyword>
<dbReference type="AlphaFoldDB" id="A0A2D0AMD6"/>
<gene>
    <name evidence="2" type="ORF">CDQ91_15060</name>
</gene>
<name>A0A2D0AMD6_9SPHN</name>
<dbReference type="InterPro" id="IPR032708">
    <property type="entry name" value="McjB_C"/>
</dbReference>
<evidence type="ECO:0000313" key="3">
    <source>
        <dbReference type="Proteomes" id="UP000197097"/>
    </source>
</evidence>
<dbReference type="NCBIfam" id="NF033537">
    <property type="entry name" value="lasso_biosyn_B2"/>
    <property type="match status" value="1"/>
</dbReference>
<feature type="domain" description="Microcin J25-processing protein McjB C-terminal" evidence="1">
    <location>
        <begin position="107"/>
        <end position="214"/>
    </location>
</feature>
<evidence type="ECO:0000313" key="2">
    <source>
        <dbReference type="EMBL" id="OWQ94309.1"/>
    </source>
</evidence>
<reference evidence="2 3" key="1">
    <citation type="journal article" date="2002" name="Int. J. Syst. Evol. Microbiol.">
        <title>Sphingopyxis witflariensis sp. nov., isolated from activated sludge.</title>
        <authorList>
            <person name="Kampfer P."/>
            <person name="Witzenberger R."/>
            <person name="Denner E.B."/>
            <person name="Busse H.J."/>
            <person name="Neef A."/>
        </authorList>
    </citation>
    <scope>NUCLEOTIDE SEQUENCE [LARGE SCALE GENOMIC DNA]</scope>
    <source>
        <strain evidence="2 3">DSM 14551</strain>
    </source>
</reference>
<dbReference type="RefSeq" id="WP_088473574.1">
    <property type="nucleotide sequence ID" value="NZ_NISJ01000009.1"/>
</dbReference>
<organism evidence="2 3">
    <name type="scientific">Sphingopyxis witflariensis</name>
    <dbReference type="NCBI Taxonomy" id="173675"/>
    <lineage>
        <taxon>Bacteria</taxon>
        <taxon>Pseudomonadati</taxon>
        <taxon>Pseudomonadota</taxon>
        <taxon>Alphaproteobacteria</taxon>
        <taxon>Sphingomonadales</taxon>
        <taxon>Sphingomonadaceae</taxon>
        <taxon>Sphingopyxis</taxon>
    </lineage>
</organism>
<dbReference type="Proteomes" id="UP000197097">
    <property type="component" value="Unassembled WGS sequence"/>
</dbReference>